<dbReference type="InterPro" id="IPR029033">
    <property type="entry name" value="His_PPase_superfam"/>
</dbReference>
<gene>
    <name evidence="1" type="ORF">GCM10010178_52360</name>
</gene>
<protein>
    <recommendedName>
        <fullName evidence="3">Phosphoglycerate mutase</fullName>
    </recommendedName>
</protein>
<dbReference type="Gene3D" id="3.40.50.1240">
    <property type="entry name" value="Phosphoglycerate mutase-like"/>
    <property type="match status" value="1"/>
</dbReference>
<dbReference type="InterPro" id="IPR013078">
    <property type="entry name" value="His_Pase_superF_clade-1"/>
</dbReference>
<dbReference type="CDD" id="cd07067">
    <property type="entry name" value="HP_PGM_like"/>
    <property type="match status" value="1"/>
</dbReference>
<evidence type="ECO:0008006" key="3">
    <source>
        <dbReference type="Google" id="ProtNLM"/>
    </source>
</evidence>
<keyword evidence="2" id="KW-1185">Reference proteome</keyword>
<evidence type="ECO:0000313" key="1">
    <source>
        <dbReference type="EMBL" id="GGU53084.1"/>
    </source>
</evidence>
<accession>A0ABQ2UUZ8</accession>
<organism evidence="1 2">
    <name type="scientific">Lentzea flava</name>
    <dbReference type="NCBI Taxonomy" id="103732"/>
    <lineage>
        <taxon>Bacteria</taxon>
        <taxon>Bacillati</taxon>
        <taxon>Actinomycetota</taxon>
        <taxon>Actinomycetes</taxon>
        <taxon>Pseudonocardiales</taxon>
        <taxon>Pseudonocardiaceae</taxon>
        <taxon>Lentzea</taxon>
    </lineage>
</organism>
<dbReference type="Pfam" id="PF00300">
    <property type="entry name" value="His_Phos_1"/>
    <property type="match status" value="1"/>
</dbReference>
<sequence>MPDYDERPLKPEGLASARALVPRLVSCAPVAVLSSPLLRAVQTVAPTAEALGLEVTTWPELREWRSGLVPSADFVEQYSRSWANPGLVHGDGESLDELTVRAGKALARMAEEHPDATVLVGSHGMFVSRALIAAGHRADIEFLHAMPMPAIYEVTSSPVAGE</sequence>
<dbReference type="Proteomes" id="UP000649573">
    <property type="component" value="Unassembled WGS sequence"/>
</dbReference>
<dbReference type="PANTHER" id="PTHR48100:SF62">
    <property type="entry name" value="GLUCOSYL-3-PHOSPHOGLYCERATE PHOSPHATASE"/>
    <property type="match status" value="1"/>
</dbReference>
<comment type="caution">
    <text evidence="1">The sequence shown here is derived from an EMBL/GenBank/DDBJ whole genome shotgun (WGS) entry which is preliminary data.</text>
</comment>
<dbReference type="EMBL" id="BMRE01000025">
    <property type="protein sequence ID" value="GGU53084.1"/>
    <property type="molecule type" value="Genomic_DNA"/>
</dbReference>
<dbReference type="PANTHER" id="PTHR48100">
    <property type="entry name" value="BROAD-SPECIFICITY PHOSPHATASE YOR283W-RELATED"/>
    <property type="match status" value="1"/>
</dbReference>
<reference evidence="2" key="1">
    <citation type="journal article" date="2019" name="Int. J. Syst. Evol. Microbiol.">
        <title>The Global Catalogue of Microorganisms (GCM) 10K type strain sequencing project: providing services to taxonomists for standard genome sequencing and annotation.</title>
        <authorList>
            <consortium name="The Broad Institute Genomics Platform"/>
            <consortium name="The Broad Institute Genome Sequencing Center for Infectious Disease"/>
            <person name="Wu L."/>
            <person name="Ma J."/>
        </authorList>
    </citation>
    <scope>NUCLEOTIDE SEQUENCE [LARGE SCALE GENOMIC DNA]</scope>
    <source>
        <strain evidence="2">JCM 3296</strain>
    </source>
</reference>
<dbReference type="InterPro" id="IPR050275">
    <property type="entry name" value="PGM_Phosphatase"/>
</dbReference>
<name>A0ABQ2UUZ8_9PSEU</name>
<dbReference type="SUPFAM" id="SSF53254">
    <property type="entry name" value="Phosphoglycerate mutase-like"/>
    <property type="match status" value="1"/>
</dbReference>
<proteinExistence type="predicted"/>
<evidence type="ECO:0000313" key="2">
    <source>
        <dbReference type="Proteomes" id="UP000649573"/>
    </source>
</evidence>